<keyword evidence="1" id="KW-0812">Transmembrane</keyword>
<keyword evidence="1" id="KW-1133">Transmembrane helix</keyword>
<comment type="caution">
    <text evidence="2">The sequence shown here is derived from an EMBL/GenBank/DDBJ whole genome shotgun (WGS) entry which is preliminary data.</text>
</comment>
<proteinExistence type="predicted"/>
<feature type="transmembrane region" description="Helical" evidence="1">
    <location>
        <begin position="45"/>
        <end position="65"/>
    </location>
</feature>
<gene>
    <name evidence="2" type="ORF">HMPREF1318_2941</name>
</gene>
<feature type="transmembrane region" description="Helical" evidence="1">
    <location>
        <begin position="6"/>
        <end position="25"/>
    </location>
</feature>
<feature type="transmembrane region" description="Helical" evidence="1">
    <location>
        <begin position="96"/>
        <end position="114"/>
    </location>
</feature>
<dbReference type="EMBL" id="AKFT01000061">
    <property type="protein sequence ID" value="EJF46463.1"/>
    <property type="molecule type" value="Genomic_DNA"/>
</dbReference>
<accession>J1HLL7</accession>
<protein>
    <submittedName>
        <fullName evidence="2">Uncharacterized protein</fullName>
    </submittedName>
</protein>
<evidence type="ECO:0000313" key="3">
    <source>
        <dbReference type="Proteomes" id="UP000002941"/>
    </source>
</evidence>
<name>J1HLL7_9ACTO</name>
<dbReference type="Proteomes" id="UP000002941">
    <property type="component" value="Unassembled WGS sequence"/>
</dbReference>
<dbReference type="eggNOG" id="ENOG502ZNHC">
    <property type="taxonomic scope" value="Bacteria"/>
</dbReference>
<keyword evidence="3" id="KW-1185">Reference proteome</keyword>
<keyword evidence="1" id="KW-0472">Membrane</keyword>
<dbReference type="AlphaFoldDB" id="J1HLL7"/>
<reference evidence="2 3" key="1">
    <citation type="submission" date="2012-05" db="EMBL/GenBank/DDBJ databases">
        <authorList>
            <person name="Harkins D.M."/>
            <person name="Madupu R."/>
            <person name="Durkin A.S."/>
            <person name="Torralba M."/>
            <person name="Methe B."/>
            <person name="Sutton G.G."/>
            <person name="Nelson K.E."/>
        </authorList>
    </citation>
    <scope>NUCLEOTIDE SEQUENCE [LARGE SCALE GENOMIC DNA]</scope>
    <source>
        <strain evidence="2 3">F0489</strain>
    </source>
</reference>
<sequence>MPWWLALINTIMGAGAAGFAVAAVIRPRLLAPSDSANRDDRFYPAMYAARSAPLGALVVVAVWLAPSPLTPLILGAAALAQVGDAAIGLSYRIPGMVVGPAIATACHIAGIIALP</sequence>
<evidence type="ECO:0000256" key="1">
    <source>
        <dbReference type="SAM" id="Phobius"/>
    </source>
</evidence>
<evidence type="ECO:0000313" key="2">
    <source>
        <dbReference type="EMBL" id="EJF46463.1"/>
    </source>
</evidence>
<dbReference type="RefSeq" id="WP_008730642.1">
    <property type="nucleotide sequence ID" value="NZ_AKFT01000061.1"/>
</dbReference>
<dbReference type="PATRIC" id="fig|1125718.3.peg.882"/>
<organism evidence="2 3">
    <name type="scientific">Actinomyces massiliensis F0489</name>
    <dbReference type="NCBI Taxonomy" id="1125718"/>
    <lineage>
        <taxon>Bacteria</taxon>
        <taxon>Bacillati</taxon>
        <taxon>Actinomycetota</taxon>
        <taxon>Actinomycetes</taxon>
        <taxon>Actinomycetales</taxon>
        <taxon>Actinomycetaceae</taxon>
        <taxon>Actinomyces</taxon>
    </lineage>
</organism>